<reference evidence="2" key="1">
    <citation type="submission" date="2023-07" db="EMBL/GenBank/DDBJ databases">
        <title>draft genome sequence of fig (Ficus carica).</title>
        <authorList>
            <person name="Takahashi T."/>
            <person name="Nishimura K."/>
        </authorList>
    </citation>
    <scope>NUCLEOTIDE SEQUENCE</scope>
</reference>
<protein>
    <submittedName>
        <fullName evidence="2">Uncharacterized protein</fullName>
    </submittedName>
</protein>
<keyword evidence="3" id="KW-1185">Reference proteome</keyword>
<proteinExistence type="predicted"/>
<sequence length="151" mass="16777">MKENRNRKKPQVIVRDLSDEDEEDEDGDDFLGAVQEHATVGSDEGYVKLRDGRASCPLGLAGWSGFPMSIDSSRKYSYCQVAIYGFQASPGGDDGNPFMARYCQEGQNIFLWPSKVSPRHANYTKTVGILGPNLSEGSGLLFRPLRPRTWV</sequence>
<dbReference type="EMBL" id="BTGU01000028">
    <property type="protein sequence ID" value="GMN48512.1"/>
    <property type="molecule type" value="Genomic_DNA"/>
</dbReference>
<evidence type="ECO:0000256" key="1">
    <source>
        <dbReference type="SAM" id="MobiDB-lite"/>
    </source>
</evidence>
<comment type="caution">
    <text evidence="2">The sequence shown here is derived from an EMBL/GenBank/DDBJ whole genome shotgun (WGS) entry which is preliminary data.</text>
</comment>
<accession>A0AA88A8H3</accession>
<feature type="region of interest" description="Disordered" evidence="1">
    <location>
        <begin position="1"/>
        <end position="27"/>
    </location>
</feature>
<dbReference type="Proteomes" id="UP001187192">
    <property type="component" value="Unassembled WGS sequence"/>
</dbReference>
<dbReference type="AlphaFoldDB" id="A0AA88A8H3"/>
<feature type="compositionally biased region" description="Basic residues" evidence="1">
    <location>
        <begin position="1"/>
        <end position="10"/>
    </location>
</feature>
<name>A0AA88A8H3_FICCA</name>
<evidence type="ECO:0000313" key="3">
    <source>
        <dbReference type="Proteomes" id="UP001187192"/>
    </source>
</evidence>
<evidence type="ECO:0000313" key="2">
    <source>
        <dbReference type="EMBL" id="GMN48512.1"/>
    </source>
</evidence>
<gene>
    <name evidence="2" type="ORF">TIFTF001_017686</name>
</gene>
<organism evidence="2 3">
    <name type="scientific">Ficus carica</name>
    <name type="common">Common fig</name>
    <dbReference type="NCBI Taxonomy" id="3494"/>
    <lineage>
        <taxon>Eukaryota</taxon>
        <taxon>Viridiplantae</taxon>
        <taxon>Streptophyta</taxon>
        <taxon>Embryophyta</taxon>
        <taxon>Tracheophyta</taxon>
        <taxon>Spermatophyta</taxon>
        <taxon>Magnoliopsida</taxon>
        <taxon>eudicotyledons</taxon>
        <taxon>Gunneridae</taxon>
        <taxon>Pentapetalae</taxon>
        <taxon>rosids</taxon>
        <taxon>fabids</taxon>
        <taxon>Rosales</taxon>
        <taxon>Moraceae</taxon>
        <taxon>Ficeae</taxon>
        <taxon>Ficus</taxon>
    </lineage>
</organism>
<feature type="compositionally biased region" description="Acidic residues" evidence="1">
    <location>
        <begin position="18"/>
        <end position="27"/>
    </location>
</feature>